<proteinExistence type="predicted"/>
<protein>
    <submittedName>
        <fullName evidence="1">Uncharacterized protein</fullName>
    </submittedName>
</protein>
<dbReference type="AlphaFoldDB" id="A0A0F9I3B0"/>
<name>A0A0F9I3B0_9ZZZZ</name>
<organism evidence="1">
    <name type="scientific">marine sediment metagenome</name>
    <dbReference type="NCBI Taxonomy" id="412755"/>
    <lineage>
        <taxon>unclassified sequences</taxon>
        <taxon>metagenomes</taxon>
        <taxon>ecological metagenomes</taxon>
    </lineage>
</organism>
<dbReference type="EMBL" id="LAZR01013411">
    <property type="protein sequence ID" value="KKM22081.1"/>
    <property type="molecule type" value="Genomic_DNA"/>
</dbReference>
<sequence>MSDEIPDYWVTGISNNNWQETAKRLVKLGSQIPSVKDRVLELVWLICTEDARRQANGLLRAQKVEG</sequence>
<reference evidence="1" key="1">
    <citation type="journal article" date="2015" name="Nature">
        <title>Complex archaea that bridge the gap between prokaryotes and eukaryotes.</title>
        <authorList>
            <person name="Spang A."/>
            <person name="Saw J.H."/>
            <person name="Jorgensen S.L."/>
            <person name="Zaremba-Niedzwiedzka K."/>
            <person name="Martijn J."/>
            <person name="Lind A.E."/>
            <person name="van Eijk R."/>
            <person name="Schleper C."/>
            <person name="Guy L."/>
            <person name="Ettema T.J."/>
        </authorList>
    </citation>
    <scope>NUCLEOTIDE SEQUENCE</scope>
</reference>
<gene>
    <name evidence="1" type="ORF">LCGC14_1628960</name>
</gene>
<accession>A0A0F9I3B0</accession>
<evidence type="ECO:0000313" key="1">
    <source>
        <dbReference type="EMBL" id="KKM22081.1"/>
    </source>
</evidence>
<comment type="caution">
    <text evidence="1">The sequence shown here is derived from an EMBL/GenBank/DDBJ whole genome shotgun (WGS) entry which is preliminary data.</text>
</comment>